<dbReference type="Pfam" id="PF01740">
    <property type="entry name" value="STAS"/>
    <property type="match status" value="1"/>
</dbReference>
<protein>
    <recommendedName>
        <fullName evidence="2">Anti-sigma factor antagonist</fullName>
    </recommendedName>
</protein>
<comment type="caution">
    <text evidence="4">The sequence shown here is derived from an EMBL/GenBank/DDBJ whole genome shotgun (WGS) entry which is preliminary data.</text>
</comment>
<accession>A0ABQ5P6A4</accession>
<reference evidence="4 5" key="1">
    <citation type="submission" date="2022-10" db="EMBL/GenBank/DDBJ databases">
        <title>Draft genome sequence of Streptomyces sp. YSPA8.</title>
        <authorList>
            <person name="Moriuchi R."/>
            <person name="Dohra H."/>
            <person name="Yamamura H."/>
            <person name="Kodani S."/>
        </authorList>
    </citation>
    <scope>NUCLEOTIDE SEQUENCE [LARGE SCALE GENOMIC DNA]</scope>
    <source>
        <strain evidence="4 5">YSPA8</strain>
    </source>
</reference>
<gene>
    <name evidence="4" type="ORF">SYYSPA8_27500</name>
</gene>
<name>A0ABQ5P6A4_9ACTN</name>
<dbReference type="PROSITE" id="PS50801">
    <property type="entry name" value="STAS"/>
    <property type="match status" value="1"/>
</dbReference>
<evidence type="ECO:0000313" key="4">
    <source>
        <dbReference type="EMBL" id="GLF98119.1"/>
    </source>
</evidence>
<evidence type="ECO:0000256" key="2">
    <source>
        <dbReference type="RuleBase" id="RU003749"/>
    </source>
</evidence>
<dbReference type="InterPro" id="IPR003658">
    <property type="entry name" value="Anti-sigma_ant"/>
</dbReference>
<dbReference type="Proteomes" id="UP001291653">
    <property type="component" value="Unassembled WGS sequence"/>
</dbReference>
<dbReference type="EMBL" id="BSBI01000013">
    <property type="protein sequence ID" value="GLF98119.1"/>
    <property type="molecule type" value="Genomic_DNA"/>
</dbReference>
<feature type="domain" description="STAS" evidence="3">
    <location>
        <begin position="7"/>
        <end position="118"/>
    </location>
</feature>
<organism evidence="4 5">
    <name type="scientific">Streptomyces yaizuensis</name>
    <dbReference type="NCBI Taxonomy" id="2989713"/>
    <lineage>
        <taxon>Bacteria</taxon>
        <taxon>Bacillati</taxon>
        <taxon>Actinomycetota</taxon>
        <taxon>Actinomycetes</taxon>
        <taxon>Kitasatosporales</taxon>
        <taxon>Streptomycetaceae</taxon>
        <taxon>Streptomyces</taxon>
    </lineage>
</organism>
<dbReference type="InterPro" id="IPR002645">
    <property type="entry name" value="STAS_dom"/>
</dbReference>
<evidence type="ECO:0000256" key="1">
    <source>
        <dbReference type="ARBA" id="ARBA00009013"/>
    </source>
</evidence>
<dbReference type="CDD" id="cd07043">
    <property type="entry name" value="STAS_anti-anti-sigma_factors"/>
    <property type="match status" value="1"/>
</dbReference>
<dbReference type="RefSeq" id="WP_323450107.1">
    <property type="nucleotide sequence ID" value="NZ_BSBI01000013.1"/>
</dbReference>
<sequence length="130" mass="13788">MTVLDSITITSETRCGSTVVTVAGEIDVYTAPALRDRLAEAAARTERDVVCDLSAVTYVDSTAIGVLVGAFKKVRTRPGQREMRMVAPTDPVRTVLRLTGLDRVFALHATADDALAAVPPDPPPAKDPSP</sequence>
<dbReference type="PANTHER" id="PTHR33495:SF2">
    <property type="entry name" value="ANTI-SIGMA FACTOR ANTAGONIST TM_1081-RELATED"/>
    <property type="match status" value="1"/>
</dbReference>
<dbReference type="NCBIfam" id="TIGR00377">
    <property type="entry name" value="ant_ant_sig"/>
    <property type="match status" value="1"/>
</dbReference>
<keyword evidence="5" id="KW-1185">Reference proteome</keyword>
<comment type="similarity">
    <text evidence="1 2">Belongs to the anti-sigma-factor antagonist family.</text>
</comment>
<dbReference type="Gene3D" id="3.30.750.24">
    <property type="entry name" value="STAS domain"/>
    <property type="match status" value="1"/>
</dbReference>
<evidence type="ECO:0000313" key="5">
    <source>
        <dbReference type="Proteomes" id="UP001291653"/>
    </source>
</evidence>
<dbReference type="InterPro" id="IPR036513">
    <property type="entry name" value="STAS_dom_sf"/>
</dbReference>
<evidence type="ECO:0000259" key="3">
    <source>
        <dbReference type="PROSITE" id="PS50801"/>
    </source>
</evidence>
<dbReference type="PANTHER" id="PTHR33495">
    <property type="entry name" value="ANTI-SIGMA FACTOR ANTAGONIST TM_1081-RELATED-RELATED"/>
    <property type="match status" value="1"/>
</dbReference>
<dbReference type="SUPFAM" id="SSF52091">
    <property type="entry name" value="SpoIIaa-like"/>
    <property type="match status" value="1"/>
</dbReference>
<proteinExistence type="inferred from homology"/>